<dbReference type="AlphaFoldDB" id="A0A1X6XG91"/>
<keyword evidence="3 7" id="KW-0808">Transferase</keyword>
<accession>A0A1X6XG91</accession>
<dbReference type="Pfam" id="PF00534">
    <property type="entry name" value="Glycos_transf_1"/>
    <property type="match status" value="1"/>
</dbReference>
<feature type="compositionally biased region" description="Low complexity" evidence="4">
    <location>
        <begin position="436"/>
        <end position="462"/>
    </location>
</feature>
<dbReference type="Proteomes" id="UP000196581">
    <property type="component" value="Unassembled WGS sequence"/>
</dbReference>
<dbReference type="RefSeq" id="WP_087006780.1">
    <property type="nucleotide sequence ID" value="NZ_FWFF01000012.1"/>
</dbReference>
<evidence type="ECO:0000256" key="1">
    <source>
        <dbReference type="ARBA" id="ARBA00021292"/>
    </source>
</evidence>
<organism evidence="7 8">
    <name type="scientific">Brevibacterium yomogidense</name>
    <dbReference type="NCBI Taxonomy" id="946573"/>
    <lineage>
        <taxon>Bacteria</taxon>
        <taxon>Bacillati</taxon>
        <taxon>Actinomycetota</taxon>
        <taxon>Actinomycetes</taxon>
        <taxon>Micrococcales</taxon>
        <taxon>Brevibacteriaceae</taxon>
        <taxon>Brevibacterium</taxon>
    </lineage>
</organism>
<evidence type="ECO:0000313" key="7">
    <source>
        <dbReference type="EMBL" id="SLM97597.1"/>
    </source>
</evidence>
<evidence type="ECO:0000259" key="5">
    <source>
        <dbReference type="Pfam" id="PF00534"/>
    </source>
</evidence>
<dbReference type="InterPro" id="IPR028098">
    <property type="entry name" value="Glyco_trans_4-like_N"/>
</dbReference>
<dbReference type="GO" id="GO:1901137">
    <property type="term" value="P:carbohydrate derivative biosynthetic process"/>
    <property type="evidence" value="ECO:0007669"/>
    <property type="project" value="UniProtKB-ARBA"/>
</dbReference>
<dbReference type="InterPro" id="IPR050194">
    <property type="entry name" value="Glycosyltransferase_grp1"/>
</dbReference>
<feature type="region of interest" description="Disordered" evidence="4">
    <location>
        <begin position="661"/>
        <end position="688"/>
    </location>
</feature>
<feature type="compositionally biased region" description="Low complexity" evidence="4">
    <location>
        <begin position="669"/>
        <end position="688"/>
    </location>
</feature>
<dbReference type="Gene3D" id="3.40.50.2000">
    <property type="entry name" value="Glycogen Phosphorylase B"/>
    <property type="match status" value="4"/>
</dbReference>
<dbReference type="GO" id="GO:0016757">
    <property type="term" value="F:glycosyltransferase activity"/>
    <property type="evidence" value="ECO:0007669"/>
    <property type="project" value="UniProtKB-KW"/>
</dbReference>
<dbReference type="PANTHER" id="PTHR45947">
    <property type="entry name" value="SULFOQUINOVOSYL TRANSFERASE SQD2"/>
    <property type="match status" value="1"/>
</dbReference>
<evidence type="ECO:0000259" key="6">
    <source>
        <dbReference type="Pfam" id="PF13439"/>
    </source>
</evidence>
<protein>
    <recommendedName>
        <fullName evidence="1">D-inositol 3-phosphate glycosyltransferase</fullName>
    </recommendedName>
</protein>
<dbReference type="EMBL" id="FWFF01000012">
    <property type="protein sequence ID" value="SLM97597.1"/>
    <property type="molecule type" value="Genomic_DNA"/>
</dbReference>
<gene>
    <name evidence="7" type="ORF">FM105_07365</name>
</gene>
<feature type="domain" description="Glycosyl transferase family 1" evidence="5">
    <location>
        <begin position="233"/>
        <end position="382"/>
    </location>
</feature>
<evidence type="ECO:0000256" key="3">
    <source>
        <dbReference type="ARBA" id="ARBA00022679"/>
    </source>
</evidence>
<dbReference type="Pfam" id="PF13692">
    <property type="entry name" value="Glyco_trans_1_4"/>
    <property type="match status" value="1"/>
</dbReference>
<evidence type="ECO:0000256" key="2">
    <source>
        <dbReference type="ARBA" id="ARBA00022676"/>
    </source>
</evidence>
<feature type="domain" description="Glycosyltransferase subfamily 4-like N-terminal" evidence="6">
    <location>
        <begin position="491"/>
        <end position="661"/>
    </location>
</feature>
<keyword evidence="8" id="KW-1185">Reference proteome</keyword>
<sequence>MQAERPAAAERRTAADRRTAYVVKVYPRFSETFIVTEILAREAAGDSLDIFALRPTTDVRFHPELARVKAPVHFVPRPRKMSEGWEIIGEATAQLPGFAQRWAELLPELTEYPADDVHQAVWIALELHRRGITHLHGHFGSLAGQTAELAALLAGVTFSVTTHAKDLFHDSVDPDRLRLLLRRAHHTVTISSYNLAHLARLAPEAADRVHLVYNGLELDRFPYRAPRRIDRGTPLQIVGVGRLVEKKGFADLITAAGRLRDAGIAVRVRIAGDGDQREDLAARIAEAGVGDIVTLLGAMTQSEIVDLLRDADVFASPCVVGADGNADGLPTVLLEAMAVGVPCVASTVTGIPEAVRDEDTGLLHAPGDLDGLVRALTRLADPAFDRVEIARRARALIEARFDSARQGRTLMSLEDGAPTDALTAADTASLHAREQASPAKTAASAESAASAATPASASADAPVTGPVPDLRGKRVAYVCVDPGIPVFGTKGATVHIQEVVRVLRDRGADVTVYAARRGKAEPPADLADLRVVDVPVGSGATAERERAQADAAQEIAHRVLADGTDLVYERYSLFSDVLARAAAEGVPGVLEVNAPLIDEQREHRELVDGDAALTALRTQASAATRIACVSEPVADWVRSTAGDAVRGSSIVVAPNGVNTRRLRPRAEAETAAAAAPASPTVEPATAASAPATAASAPATTASATAPVRVVFVGTLKPWHGTDVLLDALAESSGDWRLRIVGDGPQGEELRARVAQLPAHTAGRVEFTGAVTPEQVPDLLADSDVAVAPYPLAAASDSYFSPLKVYEYLAVGLPVVASAIGQIPQVLDGTGAGILVPPSDAGALGSVLDTLTADRPTRQDMSRRARRLAVERHDWNRVVDAVLEGVEIGVLEPPNTARVPA</sequence>
<dbReference type="SUPFAM" id="SSF53756">
    <property type="entry name" value="UDP-Glycosyltransferase/glycogen phosphorylase"/>
    <property type="match status" value="2"/>
</dbReference>
<dbReference type="Pfam" id="PF13439">
    <property type="entry name" value="Glyco_transf_4"/>
    <property type="match status" value="1"/>
</dbReference>
<feature type="region of interest" description="Disordered" evidence="4">
    <location>
        <begin position="426"/>
        <end position="465"/>
    </location>
</feature>
<evidence type="ECO:0000313" key="8">
    <source>
        <dbReference type="Proteomes" id="UP000196581"/>
    </source>
</evidence>
<name>A0A1X6XG91_9MICO</name>
<dbReference type="InterPro" id="IPR001296">
    <property type="entry name" value="Glyco_trans_1"/>
</dbReference>
<reference evidence="8" key="1">
    <citation type="submission" date="2017-02" db="EMBL/GenBank/DDBJ databases">
        <authorList>
            <person name="Dridi B."/>
        </authorList>
    </citation>
    <scope>NUCLEOTIDE SEQUENCE [LARGE SCALE GENOMIC DNA]</scope>
    <source>
        <strain evidence="8">B Co 03.10</strain>
    </source>
</reference>
<proteinExistence type="predicted"/>
<keyword evidence="2" id="KW-0328">Glycosyltransferase</keyword>
<dbReference type="CDD" id="cd03801">
    <property type="entry name" value="GT4_PimA-like"/>
    <property type="match status" value="1"/>
</dbReference>
<evidence type="ECO:0000256" key="4">
    <source>
        <dbReference type="SAM" id="MobiDB-lite"/>
    </source>
</evidence>
<dbReference type="PANTHER" id="PTHR45947:SF3">
    <property type="entry name" value="SULFOQUINOVOSYL TRANSFERASE SQD2"/>
    <property type="match status" value="1"/>
</dbReference>